<dbReference type="AlphaFoldDB" id="A0A1H8YCC1"/>
<keyword evidence="5 9" id="KW-0805">Transcription regulation</keyword>
<dbReference type="PANTHER" id="PTHR45526:SF1">
    <property type="entry name" value="TRANSCRIPTIONAL REGULATORY PROTEIN DCUR-RELATED"/>
    <property type="match status" value="1"/>
</dbReference>
<dbReference type="GO" id="GO:0005737">
    <property type="term" value="C:cytoplasm"/>
    <property type="evidence" value="ECO:0007669"/>
    <property type="project" value="UniProtKB-SubCell"/>
</dbReference>
<evidence type="ECO:0000313" key="14">
    <source>
        <dbReference type="Proteomes" id="UP000198582"/>
    </source>
</evidence>
<dbReference type="Gene3D" id="1.10.10.10">
    <property type="entry name" value="Winged helix-like DNA-binding domain superfamily/Winged helix DNA-binding domain"/>
    <property type="match status" value="1"/>
</dbReference>
<evidence type="ECO:0000259" key="12">
    <source>
        <dbReference type="PROSITE" id="PS50110"/>
    </source>
</evidence>
<protein>
    <recommendedName>
        <fullName evidence="9">Transcriptional regulatory protein</fullName>
    </recommendedName>
</protein>
<keyword evidence="8 9" id="KW-0804">Transcription</keyword>
<dbReference type="SUPFAM" id="SSF46785">
    <property type="entry name" value="Winged helix' DNA-binding domain"/>
    <property type="match status" value="1"/>
</dbReference>
<dbReference type="PROSITE" id="PS50110">
    <property type="entry name" value="RESPONSE_REGULATORY"/>
    <property type="match status" value="1"/>
</dbReference>
<evidence type="ECO:0000256" key="4">
    <source>
        <dbReference type="ARBA" id="ARBA00023012"/>
    </source>
</evidence>
<keyword evidence="3 10" id="KW-0597">Phosphoprotein</keyword>
<evidence type="ECO:0000256" key="11">
    <source>
        <dbReference type="SAM" id="MobiDB-lite"/>
    </source>
</evidence>
<evidence type="ECO:0000256" key="3">
    <source>
        <dbReference type="ARBA" id="ARBA00022553"/>
    </source>
</evidence>
<dbReference type="RefSeq" id="WP_091621612.1">
    <property type="nucleotide sequence ID" value="NZ_FOEF01000013.1"/>
</dbReference>
<feature type="compositionally biased region" description="Polar residues" evidence="11">
    <location>
        <begin position="149"/>
        <end position="162"/>
    </location>
</feature>
<dbReference type="InterPro" id="IPR036390">
    <property type="entry name" value="WH_DNA-bd_sf"/>
</dbReference>
<keyword evidence="2 9" id="KW-0963">Cytoplasm</keyword>
<keyword evidence="14" id="KW-1185">Reference proteome</keyword>
<comment type="subcellular location">
    <subcellularLocation>
        <location evidence="1 9">Cytoplasm</location>
    </subcellularLocation>
</comment>
<keyword evidence="6 9" id="KW-0238">DNA-binding</keyword>
<dbReference type="Proteomes" id="UP000198582">
    <property type="component" value="Unassembled WGS sequence"/>
</dbReference>
<evidence type="ECO:0000313" key="13">
    <source>
        <dbReference type="EMBL" id="SEP49671.1"/>
    </source>
</evidence>
<dbReference type="GO" id="GO:0003677">
    <property type="term" value="F:DNA binding"/>
    <property type="evidence" value="ECO:0007669"/>
    <property type="project" value="UniProtKB-KW"/>
</dbReference>
<dbReference type="STRING" id="394193.SAMN04489732_113156"/>
<evidence type="ECO:0000256" key="8">
    <source>
        <dbReference type="ARBA" id="ARBA00023163"/>
    </source>
</evidence>
<dbReference type="InterPro" id="IPR051271">
    <property type="entry name" value="2C-system_Tx_regulators"/>
</dbReference>
<keyword evidence="4 9" id="KW-0902">Two-component regulatory system</keyword>
<dbReference type="Gene3D" id="3.40.50.2300">
    <property type="match status" value="1"/>
</dbReference>
<dbReference type="InterPro" id="IPR011006">
    <property type="entry name" value="CheY-like_superfamily"/>
</dbReference>
<accession>A0A1H8YCC1</accession>
<dbReference type="SMART" id="SM00448">
    <property type="entry name" value="REC"/>
    <property type="match status" value="1"/>
</dbReference>
<dbReference type="OrthoDB" id="7187989at2"/>
<dbReference type="EMBL" id="FOEF01000013">
    <property type="protein sequence ID" value="SEP49671.1"/>
    <property type="molecule type" value="Genomic_DNA"/>
</dbReference>
<evidence type="ECO:0000256" key="6">
    <source>
        <dbReference type="ARBA" id="ARBA00023125"/>
    </source>
</evidence>
<evidence type="ECO:0000256" key="2">
    <source>
        <dbReference type="ARBA" id="ARBA00022490"/>
    </source>
</evidence>
<gene>
    <name evidence="13" type="ORF">SAMN04489732_113156</name>
</gene>
<evidence type="ECO:0000256" key="9">
    <source>
        <dbReference type="PIRNR" id="PIRNR006171"/>
    </source>
</evidence>
<dbReference type="Pfam" id="PF09339">
    <property type="entry name" value="HTH_IclR"/>
    <property type="match status" value="1"/>
</dbReference>
<dbReference type="SUPFAM" id="SSF52172">
    <property type="entry name" value="CheY-like"/>
    <property type="match status" value="1"/>
</dbReference>
<feature type="region of interest" description="Disordered" evidence="11">
    <location>
        <begin position="142"/>
        <end position="162"/>
    </location>
</feature>
<dbReference type="GO" id="GO:0003700">
    <property type="term" value="F:DNA-binding transcription factor activity"/>
    <property type="evidence" value="ECO:0007669"/>
    <property type="project" value="InterPro"/>
</dbReference>
<reference evidence="13 14" key="1">
    <citation type="submission" date="2016-10" db="EMBL/GenBank/DDBJ databases">
        <authorList>
            <person name="de Groot N.N."/>
        </authorList>
    </citation>
    <scope>NUCLEOTIDE SEQUENCE [LARGE SCALE GENOMIC DNA]</scope>
    <source>
        <strain evidence="13 14">DSM 44993</strain>
    </source>
</reference>
<evidence type="ECO:0000256" key="1">
    <source>
        <dbReference type="ARBA" id="ARBA00004496"/>
    </source>
</evidence>
<keyword evidence="7 9" id="KW-0010">Activator</keyword>
<dbReference type="InterPro" id="IPR001789">
    <property type="entry name" value="Sig_transdc_resp-reg_receiver"/>
</dbReference>
<sequence length="218" mass="23541">MIRTLIVDDDFRVAGVHAGFVTEVPGFAVAGIAHTAAEARARVRELSPDLVLLDVYLPDEPGLSVLPDLQTDTIVLSAATDPRSIGAAIRAGALNYLIKPFTTRQLAERLTSYARYRGQLANDRALTQDDVDRAYRALHDQDRAAAPKGQSSATSRLVSEQLRNSPVPLSAAEIAGELGMARATAQRYLTALAESGAVEMRLRYGATGRPEHEYLWAG</sequence>
<dbReference type="InterPro" id="IPR036388">
    <property type="entry name" value="WH-like_DNA-bd_sf"/>
</dbReference>
<feature type="domain" description="Response regulatory" evidence="12">
    <location>
        <begin position="3"/>
        <end position="114"/>
    </location>
</feature>
<dbReference type="GO" id="GO:0000156">
    <property type="term" value="F:phosphorelay response regulator activity"/>
    <property type="evidence" value="ECO:0007669"/>
    <property type="project" value="TreeGrafter"/>
</dbReference>
<evidence type="ECO:0000256" key="5">
    <source>
        <dbReference type="ARBA" id="ARBA00023015"/>
    </source>
</evidence>
<dbReference type="PANTHER" id="PTHR45526">
    <property type="entry name" value="TRANSCRIPTIONAL REGULATORY PROTEIN DPIA"/>
    <property type="match status" value="1"/>
</dbReference>
<dbReference type="InterPro" id="IPR024187">
    <property type="entry name" value="Sig_transdc_resp-reg_cit/mal"/>
</dbReference>
<feature type="modified residue" description="4-aspartylphosphate" evidence="10">
    <location>
        <position position="54"/>
    </location>
</feature>
<dbReference type="InterPro" id="IPR005471">
    <property type="entry name" value="Tscrpt_reg_IclR_N"/>
</dbReference>
<dbReference type="Pfam" id="PF00072">
    <property type="entry name" value="Response_reg"/>
    <property type="match status" value="1"/>
</dbReference>
<evidence type="ECO:0000256" key="10">
    <source>
        <dbReference type="PROSITE-ProRule" id="PRU00169"/>
    </source>
</evidence>
<name>A0A1H8YCC1_9PSEU</name>
<evidence type="ECO:0000256" key="7">
    <source>
        <dbReference type="ARBA" id="ARBA00023159"/>
    </source>
</evidence>
<dbReference type="PIRSF" id="PIRSF006171">
    <property type="entry name" value="RR_citrat_malat"/>
    <property type="match status" value="1"/>
</dbReference>
<organism evidence="13 14">
    <name type="scientific">Amycolatopsis saalfeldensis</name>
    <dbReference type="NCBI Taxonomy" id="394193"/>
    <lineage>
        <taxon>Bacteria</taxon>
        <taxon>Bacillati</taxon>
        <taxon>Actinomycetota</taxon>
        <taxon>Actinomycetes</taxon>
        <taxon>Pseudonocardiales</taxon>
        <taxon>Pseudonocardiaceae</taxon>
        <taxon>Amycolatopsis</taxon>
    </lineage>
</organism>
<proteinExistence type="predicted"/>